<dbReference type="PATRIC" id="fig|710685.3.peg.2822"/>
<dbReference type="EMBL" id="CP003169">
    <property type="protein sequence ID" value="AEV73403.1"/>
    <property type="molecule type" value="Genomic_DNA"/>
</dbReference>
<evidence type="ECO:0000256" key="1">
    <source>
        <dbReference type="SAM" id="MobiDB-lite"/>
    </source>
</evidence>
<dbReference type="Proteomes" id="UP000005442">
    <property type="component" value="Chromosome"/>
</dbReference>
<organism evidence="2 3">
    <name type="scientific">Mycolicibacterium rhodesiae (strain NBB3)</name>
    <name type="common">Mycobacterium rhodesiae</name>
    <dbReference type="NCBI Taxonomy" id="710685"/>
    <lineage>
        <taxon>Bacteria</taxon>
        <taxon>Bacillati</taxon>
        <taxon>Actinomycetota</taxon>
        <taxon>Actinomycetes</taxon>
        <taxon>Mycobacteriales</taxon>
        <taxon>Mycobacteriaceae</taxon>
        <taxon>Mycolicibacterium</taxon>
    </lineage>
</organism>
<dbReference type="KEGG" id="mrh:MycrhN_2835"/>
<evidence type="ECO:0000313" key="3">
    <source>
        <dbReference type="Proteomes" id="UP000005442"/>
    </source>
</evidence>
<dbReference type="AlphaFoldDB" id="G8RI66"/>
<evidence type="ECO:0000313" key="2">
    <source>
        <dbReference type="EMBL" id="AEV73403.1"/>
    </source>
</evidence>
<gene>
    <name evidence="2" type="ordered locus">MycrhN_2835</name>
</gene>
<sequence length="54" mass="5973">MHYTLSYTEVIADKIDEALGAEDTADEPERRLAGGTATSNIKRPSTVSRKDYMP</sequence>
<proteinExistence type="predicted"/>
<dbReference type="STRING" id="710685.MycrhN_2835"/>
<accession>G8RI66</accession>
<name>G8RI66_MYCRN</name>
<protein>
    <submittedName>
        <fullName evidence="2">Uncharacterized protein</fullName>
    </submittedName>
</protein>
<dbReference type="HOGENOM" id="CLU_3045594_0_0_11"/>
<feature type="region of interest" description="Disordered" evidence="1">
    <location>
        <begin position="20"/>
        <end position="54"/>
    </location>
</feature>
<dbReference type="RefSeq" id="WP_014211213.1">
    <property type="nucleotide sequence ID" value="NC_016604.1"/>
</dbReference>
<feature type="compositionally biased region" description="Polar residues" evidence="1">
    <location>
        <begin position="36"/>
        <end position="47"/>
    </location>
</feature>
<keyword evidence="3" id="KW-1185">Reference proteome</keyword>
<reference evidence="2 3" key="1">
    <citation type="submission" date="2011-12" db="EMBL/GenBank/DDBJ databases">
        <title>Complete sequence of Mycobacterium rhodesiae NBB3.</title>
        <authorList>
            <consortium name="US DOE Joint Genome Institute"/>
            <person name="Lucas S."/>
            <person name="Han J."/>
            <person name="Lapidus A."/>
            <person name="Cheng J.-F."/>
            <person name="Goodwin L."/>
            <person name="Pitluck S."/>
            <person name="Peters L."/>
            <person name="Mikhailova N."/>
            <person name="Gu W."/>
            <person name="Detter J.C."/>
            <person name="Han C."/>
            <person name="Tapia R."/>
            <person name="Land M."/>
            <person name="Hauser L."/>
            <person name="Kyrpides N."/>
            <person name="Ivanova N."/>
            <person name="Pagani I."/>
            <person name="Mattes T."/>
            <person name="Holmes A."/>
            <person name="Rutledge P."/>
            <person name="Paulsen I."/>
            <person name="Coleman N."/>
            <person name="Woyke T."/>
        </authorList>
    </citation>
    <scope>NUCLEOTIDE SEQUENCE [LARGE SCALE GENOMIC DNA]</scope>
    <source>
        <strain evidence="2 3">NBB3</strain>
    </source>
</reference>